<dbReference type="STRING" id="137838.GCA_001458595_01651"/>
<dbReference type="Proteomes" id="UP000220840">
    <property type="component" value="Unassembled WGS sequence"/>
</dbReference>
<dbReference type="Pfam" id="PF13302">
    <property type="entry name" value="Acetyltransf_3"/>
    <property type="match status" value="1"/>
</dbReference>
<reference evidence="2 3" key="1">
    <citation type="submission" date="2017-10" db="EMBL/GenBank/DDBJ databases">
        <title>Effective Description of Clostridium neonatale sp. nov. linked to necrotizing enterocolitis in neonates and a clarification of species assignable to the genus Clostridium (Prazmowski 1880) emend. Lawson and Rainey 2016.</title>
        <authorList>
            <person name="Bernard K."/>
            <person name="Burdz T."/>
            <person name="Wiebe D."/>
            <person name="Balcewich B."/>
            <person name="Alfa M."/>
            <person name="Bernier A.-M."/>
        </authorList>
    </citation>
    <scope>NUCLEOTIDE SEQUENCE [LARGE SCALE GENOMIC DNA]</scope>
    <source>
        <strain evidence="2 3">LCDC99A005</strain>
    </source>
</reference>
<proteinExistence type="predicted"/>
<dbReference type="Gene3D" id="3.40.630.30">
    <property type="match status" value="1"/>
</dbReference>
<comment type="caution">
    <text evidence="2">The sequence shown here is derived from an EMBL/GenBank/DDBJ whole genome shotgun (WGS) entry which is preliminary data.</text>
</comment>
<sequence length="188" mass="22109">MKDVYEICPVLEDDQYSLRLVEEGDADDLLKVYSDRNAVQFFNSDNCNGDDFYYESLQRMQDAIKFWIFAYESKGFVRWCICDKKRNQVIETIELFNRKSDDDFNDCGLLRLDLRSDYEIQECIFKILTIVIPAAFRLFNCSMIATKAIPDAIERISVLNKLGFVESQKQLIGHDGTAYKHYWVKQME</sequence>
<dbReference type="InterPro" id="IPR016181">
    <property type="entry name" value="Acyl_CoA_acyltransferase"/>
</dbReference>
<keyword evidence="2" id="KW-0808">Transferase</keyword>
<evidence type="ECO:0000313" key="3">
    <source>
        <dbReference type="Proteomes" id="UP000220840"/>
    </source>
</evidence>
<name>A0A2A7MFA5_9CLOT</name>
<gene>
    <name evidence="2" type="ORF">CQ394_01055</name>
</gene>
<protein>
    <submittedName>
        <fullName evidence="2">N-acetyltransferase</fullName>
    </submittedName>
</protein>
<dbReference type="OrthoDB" id="359038at2"/>
<dbReference type="InterPro" id="IPR000182">
    <property type="entry name" value="GNAT_dom"/>
</dbReference>
<dbReference type="EMBL" id="PDCJ01000001">
    <property type="protein sequence ID" value="PEG30346.1"/>
    <property type="molecule type" value="Genomic_DNA"/>
</dbReference>
<dbReference type="SUPFAM" id="SSF55729">
    <property type="entry name" value="Acyl-CoA N-acyltransferases (Nat)"/>
    <property type="match status" value="1"/>
</dbReference>
<evidence type="ECO:0000313" key="2">
    <source>
        <dbReference type="EMBL" id="PEG30346.1"/>
    </source>
</evidence>
<dbReference type="GO" id="GO:0016747">
    <property type="term" value="F:acyltransferase activity, transferring groups other than amino-acyl groups"/>
    <property type="evidence" value="ECO:0007669"/>
    <property type="project" value="InterPro"/>
</dbReference>
<dbReference type="AlphaFoldDB" id="A0A2A7MFA5"/>
<feature type="domain" description="N-acetyltransferase" evidence="1">
    <location>
        <begin position="18"/>
        <end position="165"/>
    </location>
</feature>
<accession>A0A2A7MFA5</accession>
<evidence type="ECO:0000259" key="1">
    <source>
        <dbReference type="Pfam" id="PF13302"/>
    </source>
</evidence>
<keyword evidence="3" id="KW-1185">Reference proteome</keyword>
<organism evidence="2 3">
    <name type="scientific">Clostridium neonatale</name>
    <dbReference type="NCBI Taxonomy" id="137838"/>
    <lineage>
        <taxon>Bacteria</taxon>
        <taxon>Bacillati</taxon>
        <taxon>Bacillota</taxon>
        <taxon>Clostridia</taxon>
        <taxon>Eubacteriales</taxon>
        <taxon>Clostridiaceae</taxon>
        <taxon>Clostridium</taxon>
    </lineage>
</organism>
<dbReference type="RefSeq" id="WP_058294518.1">
    <property type="nucleotide sequence ID" value="NZ_CAMRXG010000054.1"/>
</dbReference>